<proteinExistence type="predicted"/>
<sequence>QKTTASSAPRLRRPVSPTRRNAHQTWTTRATRSVKKKVLSQLPPSPRPRFPLVSSAASSSTVPCARRDGVRGPTQPPPRGLPA</sequence>
<reference evidence="2" key="4">
    <citation type="submission" date="2019-03" db="UniProtKB">
        <authorList>
            <consortium name="EnsemblPlants"/>
        </authorList>
    </citation>
    <scope>IDENTIFICATION</scope>
</reference>
<dbReference type="Gramene" id="AET2Gv20405400.18">
    <property type="protein sequence ID" value="AET2Gv20405400.18"/>
    <property type="gene ID" value="AET2Gv20405400"/>
</dbReference>
<feature type="compositionally biased region" description="Pro residues" evidence="1">
    <location>
        <begin position="74"/>
        <end position="83"/>
    </location>
</feature>
<evidence type="ECO:0000313" key="3">
    <source>
        <dbReference type="Proteomes" id="UP000015105"/>
    </source>
</evidence>
<protein>
    <submittedName>
        <fullName evidence="2">Uncharacterized protein</fullName>
    </submittedName>
</protein>
<organism evidence="2 3">
    <name type="scientific">Aegilops tauschii subsp. strangulata</name>
    <name type="common">Goatgrass</name>
    <dbReference type="NCBI Taxonomy" id="200361"/>
    <lineage>
        <taxon>Eukaryota</taxon>
        <taxon>Viridiplantae</taxon>
        <taxon>Streptophyta</taxon>
        <taxon>Embryophyta</taxon>
        <taxon>Tracheophyta</taxon>
        <taxon>Spermatophyta</taxon>
        <taxon>Magnoliopsida</taxon>
        <taxon>Liliopsida</taxon>
        <taxon>Poales</taxon>
        <taxon>Poaceae</taxon>
        <taxon>BOP clade</taxon>
        <taxon>Pooideae</taxon>
        <taxon>Triticodae</taxon>
        <taxon>Triticeae</taxon>
        <taxon>Triticinae</taxon>
        <taxon>Aegilops</taxon>
    </lineage>
</organism>
<evidence type="ECO:0000313" key="2">
    <source>
        <dbReference type="EnsemblPlants" id="AET2Gv20405400.18"/>
    </source>
</evidence>
<evidence type="ECO:0000256" key="1">
    <source>
        <dbReference type="SAM" id="MobiDB-lite"/>
    </source>
</evidence>
<reference evidence="2" key="3">
    <citation type="journal article" date="2017" name="Nature">
        <title>Genome sequence of the progenitor of the wheat D genome Aegilops tauschii.</title>
        <authorList>
            <person name="Luo M.C."/>
            <person name="Gu Y.Q."/>
            <person name="Puiu D."/>
            <person name="Wang H."/>
            <person name="Twardziok S.O."/>
            <person name="Deal K.R."/>
            <person name="Huo N."/>
            <person name="Zhu T."/>
            <person name="Wang L."/>
            <person name="Wang Y."/>
            <person name="McGuire P.E."/>
            <person name="Liu S."/>
            <person name="Long H."/>
            <person name="Ramasamy R.K."/>
            <person name="Rodriguez J.C."/>
            <person name="Van S.L."/>
            <person name="Yuan L."/>
            <person name="Wang Z."/>
            <person name="Xia Z."/>
            <person name="Xiao L."/>
            <person name="Anderson O.D."/>
            <person name="Ouyang S."/>
            <person name="Liang Y."/>
            <person name="Zimin A.V."/>
            <person name="Pertea G."/>
            <person name="Qi P."/>
            <person name="Bennetzen J.L."/>
            <person name="Dai X."/>
            <person name="Dawson M.W."/>
            <person name="Muller H.G."/>
            <person name="Kugler K."/>
            <person name="Rivarola-Duarte L."/>
            <person name="Spannagl M."/>
            <person name="Mayer K.F.X."/>
            <person name="Lu F.H."/>
            <person name="Bevan M.W."/>
            <person name="Leroy P."/>
            <person name="Li P."/>
            <person name="You F.M."/>
            <person name="Sun Q."/>
            <person name="Liu Z."/>
            <person name="Lyons E."/>
            <person name="Wicker T."/>
            <person name="Salzberg S.L."/>
            <person name="Devos K.M."/>
            <person name="Dvorak J."/>
        </authorList>
    </citation>
    <scope>NUCLEOTIDE SEQUENCE [LARGE SCALE GENOMIC DNA]</scope>
    <source>
        <strain evidence="2">cv. AL8/78</strain>
    </source>
</reference>
<feature type="region of interest" description="Disordered" evidence="1">
    <location>
        <begin position="1"/>
        <end position="83"/>
    </location>
</feature>
<dbReference type="Proteomes" id="UP000015105">
    <property type="component" value="Chromosome 2D"/>
</dbReference>
<dbReference type="AlphaFoldDB" id="A0A453B8F4"/>
<accession>A0A453B8F4</accession>
<reference evidence="3" key="2">
    <citation type="journal article" date="2017" name="Nat. Plants">
        <title>The Aegilops tauschii genome reveals multiple impacts of transposons.</title>
        <authorList>
            <person name="Zhao G."/>
            <person name="Zou C."/>
            <person name="Li K."/>
            <person name="Wang K."/>
            <person name="Li T."/>
            <person name="Gao L."/>
            <person name="Zhang X."/>
            <person name="Wang H."/>
            <person name="Yang Z."/>
            <person name="Liu X."/>
            <person name="Jiang W."/>
            <person name="Mao L."/>
            <person name="Kong X."/>
            <person name="Jiao Y."/>
            <person name="Jia J."/>
        </authorList>
    </citation>
    <scope>NUCLEOTIDE SEQUENCE [LARGE SCALE GENOMIC DNA]</scope>
    <source>
        <strain evidence="3">cv. AL8/78</strain>
    </source>
</reference>
<name>A0A453B8F4_AEGTS</name>
<dbReference type="EnsemblPlants" id="AET2Gv20405400.18">
    <property type="protein sequence ID" value="AET2Gv20405400.18"/>
    <property type="gene ID" value="AET2Gv20405400"/>
</dbReference>
<keyword evidence="3" id="KW-1185">Reference proteome</keyword>
<reference evidence="2" key="5">
    <citation type="journal article" date="2021" name="G3 (Bethesda)">
        <title>Aegilops tauschii genome assembly Aet v5.0 features greater sequence contiguity and improved annotation.</title>
        <authorList>
            <person name="Wang L."/>
            <person name="Zhu T."/>
            <person name="Rodriguez J.C."/>
            <person name="Deal K.R."/>
            <person name="Dubcovsky J."/>
            <person name="McGuire P.E."/>
            <person name="Lux T."/>
            <person name="Spannagl M."/>
            <person name="Mayer K.F.X."/>
            <person name="Baldrich P."/>
            <person name="Meyers B.C."/>
            <person name="Huo N."/>
            <person name="Gu Y.Q."/>
            <person name="Zhou H."/>
            <person name="Devos K.M."/>
            <person name="Bennetzen J.L."/>
            <person name="Unver T."/>
            <person name="Budak H."/>
            <person name="Gulick P.J."/>
            <person name="Galiba G."/>
            <person name="Kalapos B."/>
            <person name="Nelson D.R."/>
            <person name="Li P."/>
            <person name="You F.M."/>
            <person name="Luo M.C."/>
            <person name="Dvorak J."/>
        </authorList>
    </citation>
    <scope>NUCLEOTIDE SEQUENCE [LARGE SCALE GENOMIC DNA]</scope>
    <source>
        <strain evidence="2">cv. AL8/78</strain>
    </source>
</reference>
<reference evidence="3" key="1">
    <citation type="journal article" date="2014" name="Science">
        <title>Ancient hybridizations among the ancestral genomes of bread wheat.</title>
        <authorList>
            <consortium name="International Wheat Genome Sequencing Consortium,"/>
            <person name="Marcussen T."/>
            <person name="Sandve S.R."/>
            <person name="Heier L."/>
            <person name="Spannagl M."/>
            <person name="Pfeifer M."/>
            <person name="Jakobsen K.S."/>
            <person name="Wulff B.B."/>
            <person name="Steuernagel B."/>
            <person name="Mayer K.F."/>
            <person name="Olsen O.A."/>
        </authorList>
    </citation>
    <scope>NUCLEOTIDE SEQUENCE [LARGE SCALE GENOMIC DNA]</scope>
    <source>
        <strain evidence="3">cv. AL8/78</strain>
    </source>
</reference>